<reference evidence="1 2" key="1">
    <citation type="submission" date="2015-02" db="EMBL/GenBank/DDBJ databases">
        <title>Genome Sequence of Jannaschia aquimarina DSM28248, a member of the Roseobacter clade.</title>
        <authorList>
            <person name="Voget S."/>
            <person name="Daniel R."/>
        </authorList>
    </citation>
    <scope>NUCLEOTIDE SEQUENCE [LARGE SCALE GENOMIC DNA]</scope>
    <source>
        <strain evidence="1 2">GSW-M26</strain>
    </source>
</reference>
<dbReference type="Pfam" id="PF09867">
    <property type="entry name" value="TagF_N"/>
    <property type="match status" value="1"/>
</dbReference>
<dbReference type="PIRSF" id="PIRSF029287">
    <property type="entry name" value="UCP029287"/>
    <property type="match status" value="1"/>
</dbReference>
<keyword evidence="2" id="KW-1185">Reference proteome</keyword>
<organism evidence="1 2">
    <name type="scientific">Jannaschia aquimarina</name>
    <dbReference type="NCBI Taxonomy" id="935700"/>
    <lineage>
        <taxon>Bacteria</taxon>
        <taxon>Pseudomonadati</taxon>
        <taxon>Pseudomonadota</taxon>
        <taxon>Alphaproteobacteria</taxon>
        <taxon>Rhodobacterales</taxon>
        <taxon>Roseobacteraceae</taxon>
        <taxon>Jannaschia</taxon>
    </lineage>
</organism>
<gene>
    <name evidence="1" type="ORF">jaqu_14510</name>
</gene>
<proteinExistence type="predicted"/>
<dbReference type="Gene3D" id="3.40.1730.10">
    <property type="entry name" value="pa0076 domain"/>
    <property type="match status" value="1"/>
</dbReference>
<evidence type="ECO:0000313" key="2">
    <source>
        <dbReference type="Proteomes" id="UP000032232"/>
    </source>
</evidence>
<evidence type="ECO:0000313" key="1">
    <source>
        <dbReference type="EMBL" id="KIT16800.1"/>
    </source>
</evidence>
<evidence type="ECO:0008006" key="3">
    <source>
        <dbReference type="Google" id="ProtNLM"/>
    </source>
</evidence>
<accession>A0A0D1EM80</accession>
<dbReference type="InterPro" id="IPR038225">
    <property type="entry name" value="TagF_sf"/>
</dbReference>
<name>A0A0D1EM80_9RHOB</name>
<sequence>MSEQPERTEPGTPLPSGIGLPPVAAGWFGKLPHKGDFVFAGLNEDVREEMSRWLDGAMTDARDALGPGWKDAFDASPAIRFWIGGEIMSWGTAIGVIVPSRDRVGRRYPLIVMTAGPVEPPTLVTDQGLHEALQVRALALIEGAEDGDEAGPGPRLPDLIWAVNENADASILLGDAAAADYTRSARGRSYWWTDGGAGRPSAMVGCDGLVDGTALAWLMTGQGGGADAPH</sequence>
<dbReference type="EMBL" id="JYFE01000026">
    <property type="protein sequence ID" value="KIT16800.1"/>
    <property type="molecule type" value="Genomic_DNA"/>
</dbReference>
<comment type="caution">
    <text evidence="1">The sequence shown here is derived from an EMBL/GenBank/DDBJ whole genome shotgun (WGS) entry which is preliminary data.</text>
</comment>
<dbReference type="NCBIfam" id="TIGR03373">
    <property type="entry name" value="VI_minor_4"/>
    <property type="match status" value="1"/>
</dbReference>
<protein>
    <recommendedName>
        <fullName evidence="3">Type VI secretion system-associated protein TagF</fullName>
    </recommendedName>
</protein>
<dbReference type="PATRIC" id="fig|935700.4.peg.1502"/>
<dbReference type="RefSeq" id="WP_052500833.1">
    <property type="nucleotide sequence ID" value="NZ_FZPF01000008.1"/>
</dbReference>
<dbReference type="Proteomes" id="UP000032232">
    <property type="component" value="Unassembled WGS sequence"/>
</dbReference>
<dbReference type="STRING" id="935700.jaqu_14510"/>
<dbReference type="InterPro" id="IPR017748">
    <property type="entry name" value="TagF"/>
</dbReference>
<dbReference type="AlphaFoldDB" id="A0A0D1EM80"/>